<dbReference type="AlphaFoldDB" id="I4YBW9"/>
<reference evidence="1 2" key="1">
    <citation type="journal article" date="2012" name="Fungal Genet. Biol.">
        <title>The genome of the xerotolerant mold Wallemia sebi reveals adaptations to osmotic stress and suggests cryptic sexual reproduction.</title>
        <authorList>
            <person name="Padamsee M."/>
            <person name="Kumar T.K.A."/>
            <person name="Riley R."/>
            <person name="Binder M."/>
            <person name="Boyd A."/>
            <person name="Calvo A.M."/>
            <person name="Furukawa K."/>
            <person name="Hesse C."/>
            <person name="Hohmann S."/>
            <person name="James T.Y."/>
            <person name="LaButti K."/>
            <person name="Lapidus A."/>
            <person name="Lindquist E."/>
            <person name="Lucas S."/>
            <person name="Miller K."/>
            <person name="Shantappa S."/>
            <person name="Grigoriev I.V."/>
            <person name="Hibbett D.S."/>
            <person name="McLaughlin D.J."/>
            <person name="Spatafora J.W."/>
            <person name="Aime M.C."/>
        </authorList>
    </citation>
    <scope>NUCLEOTIDE SEQUENCE [LARGE SCALE GENOMIC DNA]</scope>
    <source>
        <strain evidence="2">ATCC MYA-4683 / CBS 633.66</strain>
    </source>
</reference>
<dbReference type="EMBL" id="JH668232">
    <property type="protein sequence ID" value="EIM21461.1"/>
    <property type="molecule type" value="Genomic_DNA"/>
</dbReference>
<gene>
    <name evidence="1" type="ORF">WALSEDRAFT_32648</name>
</gene>
<sequence>MFLDNEESNQYTLVEVVDILNRMLFPTPRCNSMDFVLDMLEYSYQLREWLVSLCEEILLVIDVKEDVGHSLRNIISSHKKAESSLKFNTIILLLKKLHIHETNLTESAIDRPETFKLCDIYFPDNADNVQRRTEVKYYARLAKKLTKALKKANKSEAEIRNEVYLNKELNKVKAIALDATTEPLRGYLYECLSDWNYVHDTYNVVQRSTTINTGHTINESFKMPHKRKRVV</sequence>
<dbReference type="OMA" id="TAYNTRY"/>
<dbReference type="RefSeq" id="XP_006958491.1">
    <property type="nucleotide sequence ID" value="XM_006958429.1"/>
</dbReference>
<protein>
    <submittedName>
        <fullName evidence="1">Uncharacterized protein</fullName>
    </submittedName>
</protein>
<dbReference type="HOGENOM" id="CLU_1210607_0_0_1"/>
<organism evidence="1 2">
    <name type="scientific">Wallemia mellicola (strain ATCC MYA-4683 / CBS 633.66)</name>
    <name type="common">Wallemia sebi (CBS 633.66)</name>
    <dbReference type="NCBI Taxonomy" id="671144"/>
    <lineage>
        <taxon>Eukaryota</taxon>
        <taxon>Fungi</taxon>
        <taxon>Dikarya</taxon>
        <taxon>Basidiomycota</taxon>
        <taxon>Wallemiomycotina</taxon>
        <taxon>Wallemiomycetes</taxon>
        <taxon>Wallemiales</taxon>
        <taxon>Wallemiaceae</taxon>
        <taxon>Wallemia</taxon>
    </lineage>
</organism>
<dbReference type="GeneID" id="18471535"/>
<name>I4YBW9_WALMC</name>
<accession>I4YBW9</accession>
<dbReference type="InParanoid" id="I4YBW9"/>
<dbReference type="Proteomes" id="UP000005242">
    <property type="component" value="Unassembled WGS sequence"/>
</dbReference>
<proteinExistence type="predicted"/>
<evidence type="ECO:0000313" key="2">
    <source>
        <dbReference type="Proteomes" id="UP000005242"/>
    </source>
</evidence>
<evidence type="ECO:0000313" key="1">
    <source>
        <dbReference type="EMBL" id="EIM21461.1"/>
    </source>
</evidence>
<keyword evidence="2" id="KW-1185">Reference proteome</keyword>
<dbReference type="KEGG" id="wse:WALSEDRAFT_32648"/>